<feature type="compositionally biased region" description="Low complexity" evidence="1">
    <location>
        <begin position="35"/>
        <end position="61"/>
    </location>
</feature>
<name>A0ABU2C189_9ACTN</name>
<proteinExistence type="predicted"/>
<evidence type="ECO:0000256" key="2">
    <source>
        <dbReference type="SAM" id="SignalP"/>
    </source>
</evidence>
<feature type="chain" id="PRO_5045056362" evidence="2">
    <location>
        <begin position="23"/>
        <end position="154"/>
    </location>
</feature>
<accession>A0ABU2C189</accession>
<feature type="signal peptide" evidence="2">
    <location>
        <begin position="1"/>
        <end position="22"/>
    </location>
</feature>
<dbReference type="Gene3D" id="3.90.1010.20">
    <property type="match status" value="1"/>
</dbReference>
<reference evidence="4 5" key="1">
    <citation type="submission" date="2023-07" db="EMBL/GenBank/DDBJ databases">
        <title>Sequencing the genomes of 1000 actinobacteria strains.</title>
        <authorList>
            <person name="Klenk H.-P."/>
        </authorList>
    </citation>
    <scope>NUCLEOTIDE SEQUENCE [LARGE SCALE GENOMIC DNA]</scope>
    <source>
        <strain evidence="4 5">DSM 19426</strain>
    </source>
</reference>
<dbReference type="EMBL" id="JAVDYG010000001">
    <property type="protein sequence ID" value="MDR7364427.1"/>
    <property type="molecule type" value="Genomic_DNA"/>
</dbReference>
<evidence type="ECO:0000313" key="5">
    <source>
        <dbReference type="Proteomes" id="UP001183648"/>
    </source>
</evidence>
<feature type="region of interest" description="Disordered" evidence="1">
    <location>
        <begin position="18"/>
        <end position="72"/>
    </location>
</feature>
<dbReference type="InterPro" id="IPR007329">
    <property type="entry name" value="FMN-bd"/>
</dbReference>
<dbReference type="Proteomes" id="UP001183648">
    <property type="component" value="Unassembled WGS sequence"/>
</dbReference>
<feature type="domain" description="FMN-binding" evidence="3">
    <location>
        <begin position="74"/>
        <end position="152"/>
    </location>
</feature>
<evidence type="ECO:0000259" key="3">
    <source>
        <dbReference type="SMART" id="SM00900"/>
    </source>
</evidence>
<keyword evidence="5" id="KW-1185">Reference proteome</keyword>
<gene>
    <name evidence="4" type="ORF">J2S63_003980</name>
</gene>
<keyword evidence="2" id="KW-0732">Signal</keyword>
<comment type="caution">
    <text evidence="4">The sequence shown here is derived from an EMBL/GenBank/DDBJ whole genome shotgun (WGS) entry which is preliminary data.</text>
</comment>
<dbReference type="Pfam" id="PF04205">
    <property type="entry name" value="FMN_bind"/>
    <property type="match status" value="1"/>
</dbReference>
<feature type="compositionally biased region" description="Low complexity" evidence="1">
    <location>
        <begin position="18"/>
        <end position="27"/>
    </location>
</feature>
<dbReference type="RefSeq" id="WP_310306078.1">
    <property type="nucleotide sequence ID" value="NZ_BAAAPS010000005.1"/>
</dbReference>
<organism evidence="4 5">
    <name type="scientific">Nocardioides marmoribigeumensis</name>
    <dbReference type="NCBI Taxonomy" id="433649"/>
    <lineage>
        <taxon>Bacteria</taxon>
        <taxon>Bacillati</taxon>
        <taxon>Actinomycetota</taxon>
        <taxon>Actinomycetes</taxon>
        <taxon>Propionibacteriales</taxon>
        <taxon>Nocardioidaceae</taxon>
        <taxon>Nocardioides</taxon>
    </lineage>
</organism>
<sequence>MSTLSVLVLLLGYHTSTSSTMASTPTSAYRSGLEPGSPSASAGGASSGTSTGKRASSSAHAHPARTVNGDTVATQWGPVQVSLKVKGRQITEVSVPVYPSGSSTDSQINGYALPVLVRETLDQQSAQIDMVSGATVTSTGYVQSLQSALDRAGL</sequence>
<protein>
    <submittedName>
        <fullName evidence="4">Uncharacterized protein with FMN-binding domain</fullName>
    </submittedName>
</protein>
<evidence type="ECO:0000313" key="4">
    <source>
        <dbReference type="EMBL" id="MDR7364427.1"/>
    </source>
</evidence>
<evidence type="ECO:0000256" key="1">
    <source>
        <dbReference type="SAM" id="MobiDB-lite"/>
    </source>
</evidence>
<dbReference type="SMART" id="SM00900">
    <property type="entry name" value="FMN_bind"/>
    <property type="match status" value="1"/>
</dbReference>